<accession>A0ACC2UC69</accession>
<evidence type="ECO:0000313" key="1">
    <source>
        <dbReference type="EMBL" id="KAJ9084483.1"/>
    </source>
</evidence>
<sequence>MNKSDLGTISCCFINKKQENWSNLLPIAQYSYNSAYHGLIGMTLFQENLGYTPSFLPDLQGHFCSQSAAKLASEIKETQTQLVAHLHSAILDYKKHYDKKESLATRSSLTTWYSFQPRISQLLLLLANFAPASLDLFKLRRRLEPPPSDYPFLGTSASTMFSIVHSS</sequence>
<name>A0ACC2UC69_9FUNG</name>
<comment type="caution">
    <text evidence="1">The sequence shown here is derived from an EMBL/GenBank/DDBJ whole genome shotgun (WGS) entry which is preliminary data.</text>
</comment>
<keyword evidence="2" id="KW-1185">Reference proteome</keyword>
<reference evidence="1" key="1">
    <citation type="submission" date="2022-04" db="EMBL/GenBank/DDBJ databases">
        <title>Genome of the entomopathogenic fungus Entomophthora muscae.</title>
        <authorList>
            <person name="Elya C."/>
            <person name="Lovett B.R."/>
            <person name="Lee E."/>
            <person name="Macias A.M."/>
            <person name="Hajek A.E."/>
            <person name="De Bivort B.L."/>
            <person name="Kasson M.T."/>
            <person name="De Fine Licht H.H."/>
            <person name="Stajich J.E."/>
        </authorList>
    </citation>
    <scope>NUCLEOTIDE SEQUENCE</scope>
    <source>
        <strain evidence="1">Berkeley</strain>
    </source>
</reference>
<protein>
    <submittedName>
        <fullName evidence="1">Uncharacterized protein</fullName>
    </submittedName>
</protein>
<dbReference type="Proteomes" id="UP001165960">
    <property type="component" value="Unassembled WGS sequence"/>
</dbReference>
<dbReference type="EMBL" id="QTSX02000837">
    <property type="protein sequence ID" value="KAJ9084483.1"/>
    <property type="molecule type" value="Genomic_DNA"/>
</dbReference>
<gene>
    <name evidence="1" type="ORF">DSO57_1023943</name>
</gene>
<evidence type="ECO:0000313" key="2">
    <source>
        <dbReference type="Proteomes" id="UP001165960"/>
    </source>
</evidence>
<proteinExistence type="predicted"/>
<organism evidence="1 2">
    <name type="scientific">Entomophthora muscae</name>
    <dbReference type="NCBI Taxonomy" id="34485"/>
    <lineage>
        <taxon>Eukaryota</taxon>
        <taxon>Fungi</taxon>
        <taxon>Fungi incertae sedis</taxon>
        <taxon>Zoopagomycota</taxon>
        <taxon>Entomophthoromycotina</taxon>
        <taxon>Entomophthoromycetes</taxon>
        <taxon>Entomophthorales</taxon>
        <taxon>Entomophthoraceae</taxon>
        <taxon>Entomophthora</taxon>
    </lineage>
</organism>